<keyword evidence="3" id="KW-1185">Reference proteome</keyword>
<gene>
    <name evidence="2" type="ORF">SLEP1_g60224</name>
</gene>
<sequence>HYPKLDDDDEYSGDIKYPSLDDIRSPVPQQSYFSSPVPALECQRHGFYRPPLAEVPPPYWVAHAAYSKSILQPHGPYYSSLHGHKGLRKTRG</sequence>
<evidence type="ECO:0000256" key="1">
    <source>
        <dbReference type="SAM" id="MobiDB-lite"/>
    </source>
</evidence>
<feature type="region of interest" description="Disordered" evidence="1">
    <location>
        <begin position="1"/>
        <end position="20"/>
    </location>
</feature>
<protein>
    <submittedName>
        <fullName evidence="2">Uncharacterized protein</fullName>
    </submittedName>
</protein>
<feature type="compositionally biased region" description="Acidic residues" evidence="1">
    <location>
        <begin position="1"/>
        <end position="12"/>
    </location>
</feature>
<evidence type="ECO:0000313" key="3">
    <source>
        <dbReference type="Proteomes" id="UP001054252"/>
    </source>
</evidence>
<dbReference type="AlphaFoldDB" id="A0AAV5MVS6"/>
<organism evidence="2 3">
    <name type="scientific">Rubroshorea leprosula</name>
    <dbReference type="NCBI Taxonomy" id="152421"/>
    <lineage>
        <taxon>Eukaryota</taxon>
        <taxon>Viridiplantae</taxon>
        <taxon>Streptophyta</taxon>
        <taxon>Embryophyta</taxon>
        <taxon>Tracheophyta</taxon>
        <taxon>Spermatophyta</taxon>
        <taxon>Magnoliopsida</taxon>
        <taxon>eudicotyledons</taxon>
        <taxon>Gunneridae</taxon>
        <taxon>Pentapetalae</taxon>
        <taxon>rosids</taxon>
        <taxon>malvids</taxon>
        <taxon>Malvales</taxon>
        <taxon>Dipterocarpaceae</taxon>
        <taxon>Rubroshorea</taxon>
    </lineage>
</organism>
<name>A0AAV5MVS6_9ROSI</name>
<reference evidence="2 3" key="1">
    <citation type="journal article" date="2021" name="Commun. Biol.">
        <title>The genome of Shorea leprosula (Dipterocarpaceae) highlights the ecological relevance of drought in aseasonal tropical rainforests.</title>
        <authorList>
            <person name="Ng K.K.S."/>
            <person name="Kobayashi M.J."/>
            <person name="Fawcett J.A."/>
            <person name="Hatakeyama M."/>
            <person name="Paape T."/>
            <person name="Ng C.H."/>
            <person name="Ang C.C."/>
            <person name="Tnah L.H."/>
            <person name="Lee C.T."/>
            <person name="Nishiyama T."/>
            <person name="Sese J."/>
            <person name="O'Brien M.J."/>
            <person name="Copetti D."/>
            <person name="Mohd Noor M.I."/>
            <person name="Ong R.C."/>
            <person name="Putra M."/>
            <person name="Sireger I.Z."/>
            <person name="Indrioko S."/>
            <person name="Kosugi Y."/>
            <person name="Izuno A."/>
            <person name="Isagi Y."/>
            <person name="Lee S.L."/>
            <person name="Shimizu K.K."/>
        </authorList>
    </citation>
    <scope>NUCLEOTIDE SEQUENCE [LARGE SCALE GENOMIC DNA]</scope>
    <source>
        <strain evidence="2">214</strain>
    </source>
</reference>
<comment type="caution">
    <text evidence="2">The sequence shown here is derived from an EMBL/GenBank/DDBJ whole genome shotgun (WGS) entry which is preliminary data.</text>
</comment>
<evidence type="ECO:0000313" key="2">
    <source>
        <dbReference type="EMBL" id="GKV53707.1"/>
    </source>
</evidence>
<proteinExistence type="predicted"/>
<dbReference type="EMBL" id="BPVZ01001730">
    <property type="protein sequence ID" value="GKV53707.1"/>
    <property type="molecule type" value="Genomic_DNA"/>
</dbReference>
<accession>A0AAV5MVS6</accession>
<dbReference type="Proteomes" id="UP001054252">
    <property type="component" value="Unassembled WGS sequence"/>
</dbReference>
<feature type="non-terminal residue" evidence="2">
    <location>
        <position position="1"/>
    </location>
</feature>